<geneLocation type="plasmid" evidence="2 3">
    <name>pZM22-2</name>
</geneLocation>
<protein>
    <submittedName>
        <fullName evidence="2">Uncharacterized protein</fullName>
    </submittedName>
</protein>
<dbReference type="EMBL" id="CP125949">
    <property type="protein sequence ID" value="WHS68103.1"/>
    <property type="molecule type" value="Genomic_DNA"/>
</dbReference>
<dbReference type="RefSeq" id="WP_020227831.1">
    <property type="nucleotide sequence ID" value="NZ_CP125949.1"/>
</dbReference>
<accession>A0ABY8SYV1</accession>
<keyword evidence="3" id="KW-1185">Reference proteome</keyword>
<sequence length="199" mass="21252">MLLFIEHDAVMGTPDARKALADFVGHRPGINLALFHTAAESDDDVRATYPAALRERLVLTPKTPRARDLRFWVAYEAGCVWAAMRHNGKVTQCEAWVALVPPAWEKAARAQFGDKRVVVIPAAFSAADARRLARTLSTYRRVPVDPESSVRNLASSASAVPMASSSAAVKTGSRGKSAGHSIRAASSAKRSASSASILG</sequence>
<evidence type="ECO:0000313" key="2">
    <source>
        <dbReference type="EMBL" id="WHS68103.1"/>
    </source>
</evidence>
<dbReference type="Proteomes" id="UP001240697">
    <property type="component" value="Plasmid pZM22-2"/>
</dbReference>
<keyword evidence="2" id="KW-0614">Plasmid</keyword>
<gene>
    <name evidence="2" type="ORF">QMY55_24650</name>
</gene>
<feature type="compositionally biased region" description="Low complexity" evidence="1">
    <location>
        <begin position="181"/>
        <end position="199"/>
    </location>
</feature>
<reference evidence="2 3" key="1">
    <citation type="submission" date="2023-05" db="EMBL/GenBank/DDBJ databases">
        <authorList>
            <person name="Yin Y."/>
            <person name="Lu Z."/>
        </authorList>
    </citation>
    <scope>NUCLEOTIDE SEQUENCE [LARGE SCALE GENOMIC DNA]</scope>
    <source>
        <strain evidence="2 3">ZM22</strain>
        <plasmid evidence="2 3">pZM22-2</plasmid>
    </source>
</reference>
<feature type="region of interest" description="Disordered" evidence="1">
    <location>
        <begin position="166"/>
        <end position="199"/>
    </location>
</feature>
<proteinExistence type="predicted"/>
<evidence type="ECO:0000313" key="3">
    <source>
        <dbReference type="Proteomes" id="UP001240697"/>
    </source>
</evidence>
<name>A0ABY8SYV1_9BURK</name>
<organism evidence="2 3">
    <name type="scientific">Comamonas resistens</name>
    <dbReference type="NCBI Taxonomy" id="3046670"/>
    <lineage>
        <taxon>Bacteria</taxon>
        <taxon>Pseudomonadati</taxon>
        <taxon>Pseudomonadota</taxon>
        <taxon>Betaproteobacteria</taxon>
        <taxon>Burkholderiales</taxon>
        <taxon>Comamonadaceae</taxon>
        <taxon>Comamonas</taxon>
    </lineage>
</organism>
<evidence type="ECO:0000256" key="1">
    <source>
        <dbReference type="SAM" id="MobiDB-lite"/>
    </source>
</evidence>